<reference evidence="2" key="1">
    <citation type="submission" date="2021-05" db="EMBL/GenBank/DDBJ databases">
        <authorList>
            <person name="Alioto T."/>
            <person name="Alioto T."/>
            <person name="Gomez Garrido J."/>
        </authorList>
    </citation>
    <scope>NUCLEOTIDE SEQUENCE</scope>
</reference>
<evidence type="ECO:0000256" key="1">
    <source>
        <dbReference type="SAM" id="MobiDB-lite"/>
    </source>
</evidence>
<accession>A0A8D9AQ07</accession>
<organism evidence="2">
    <name type="scientific">Cacopsylla melanoneura</name>
    <dbReference type="NCBI Taxonomy" id="428564"/>
    <lineage>
        <taxon>Eukaryota</taxon>
        <taxon>Metazoa</taxon>
        <taxon>Ecdysozoa</taxon>
        <taxon>Arthropoda</taxon>
        <taxon>Hexapoda</taxon>
        <taxon>Insecta</taxon>
        <taxon>Pterygota</taxon>
        <taxon>Neoptera</taxon>
        <taxon>Paraneoptera</taxon>
        <taxon>Hemiptera</taxon>
        <taxon>Sternorrhyncha</taxon>
        <taxon>Psylloidea</taxon>
        <taxon>Psyllidae</taxon>
        <taxon>Psyllinae</taxon>
        <taxon>Cacopsylla</taxon>
    </lineage>
</organism>
<dbReference type="AlphaFoldDB" id="A0A8D9AQ07"/>
<evidence type="ECO:0000313" key="2">
    <source>
        <dbReference type="EMBL" id="CAG6767796.1"/>
    </source>
</evidence>
<sequence>MYNEAHGIKKDKIEARNVNSDTNKSEDGNFVICTEKEGNSDQQTEVSSGETVDTSNDVDTAFAFDGKEESDVLSTPNNDTANDKDDEETNSEESGILMANSETKIDLNLVRTFSDNILKSLLAHIRISQISMMDLNIACELDMFEKYKTYFRTNSVFSQTLTPRCEHTCGPCVDISKPFKDLFVTSDLKRQNIYSLSEISKTYTVSIQNGAHFNQSKEEYSILKDLKLQLIVLRDISQVVNTANLKVSLYCNPNSRQTKYECTGKCQVTLLSQSFQYPNIVLHRPVTFTPNNSIEKFQFTWNWDDRQAYYISVNKLCKSVAIEVEFKSLEIKLT</sequence>
<name>A0A8D9AQ07_9HEMI</name>
<dbReference type="EMBL" id="HBUF01574495">
    <property type="protein sequence ID" value="CAG6767796.1"/>
    <property type="molecule type" value="Transcribed_RNA"/>
</dbReference>
<feature type="compositionally biased region" description="Polar residues" evidence="1">
    <location>
        <begin position="40"/>
        <end position="58"/>
    </location>
</feature>
<proteinExistence type="predicted"/>
<protein>
    <submittedName>
        <fullName evidence="2">Uncharacterized protein</fullName>
    </submittedName>
</protein>
<feature type="region of interest" description="Disordered" evidence="1">
    <location>
        <begin position="1"/>
        <end position="93"/>
    </location>
</feature>
<feature type="compositionally biased region" description="Basic and acidic residues" evidence="1">
    <location>
        <begin position="1"/>
        <end position="15"/>
    </location>
</feature>